<name>A0AA36H6Y0_CYLNA</name>
<gene>
    <name evidence="1" type="ORF">CYNAS_LOCUS17070</name>
</gene>
<evidence type="ECO:0000313" key="2">
    <source>
        <dbReference type="Proteomes" id="UP001176961"/>
    </source>
</evidence>
<dbReference type="EMBL" id="CATQJL010000316">
    <property type="protein sequence ID" value="CAJ0605087.1"/>
    <property type="molecule type" value="Genomic_DNA"/>
</dbReference>
<comment type="caution">
    <text evidence="1">The sequence shown here is derived from an EMBL/GenBank/DDBJ whole genome shotgun (WGS) entry which is preliminary data.</text>
</comment>
<accession>A0AA36H6Y0</accession>
<sequence>MSGWRAFGSVIIIHGRVFEQEIRELQLDIEHVRQLLEAAERGRAVLASRVARHQIQRSRTRAVEGNRR</sequence>
<organism evidence="1 2">
    <name type="scientific">Cylicocyclus nassatus</name>
    <name type="common">Nematode worm</name>
    <dbReference type="NCBI Taxonomy" id="53992"/>
    <lineage>
        <taxon>Eukaryota</taxon>
        <taxon>Metazoa</taxon>
        <taxon>Ecdysozoa</taxon>
        <taxon>Nematoda</taxon>
        <taxon>Chromadorea</taxon>
        <taxon>Rhabditida</taxon>
        <taxon>Rhabditina</taxon>
        <taxon>Rhabditomorpha</taxon>
        <taxon>Strongyloidea</taxon>
        <taxon>Strongylidae</taxon>
        <taxon>Cylicocyclus</taxon>
    </lineage>
</organism>
<reference evidence="1" key="1">
    <citation type="submission" date="2023-07" db="EMBL/GenBank/DDBJ databases">
        <authorList>
            <consortium name="CYATHOMIX"/>
        </authorList>
    </citation>
    <scope>NUCLEOTIDE SEQUENCE</scope>
    <source>
        <strain evidence="1">N/A</strain>
    </source>
</reference>
<proteinExistence type="predicted"/>
<protein>
    <submittedName>
        <fullName evidence="1">Uncharacterized protein</fullName>
    </submittedName>
</protein>
<evidence type="ECO:0000313" key="1">
    <source>
        <dbReference type="EMBL" id="CAJ0605087.1"/>
    </source>
</evidence>
<dbReference type="Proteomes" id="UP001176961">
    <property type="component" value="Unassembled WGS sequence"/>
</dbReference>
<dbReference type="AlphaFoldDB" id="A0AA36H6Y0"/>
<keyword evidence="2" id="KW-1185">Reference proteome</keyword>